<dbReference type="InParanoid" id="G4YI67"/>
<dbReference type="RefSeq" id="XP_009514353.1">
    <property type="nucleotide sequence ID" value="XM_009516058.1"/>
</dbReference>
<name>G4YI67_PHYSP</name>
<dbReference type="Proteomes" id="UP000002640">
    <property type="component" value="Unassembled WGS sequence"/>
</dbReference>
<dbReference type="KEGG" id="psoj:PHYSODRAFT_474101"/>
<reference evidence="2 3" key="1">
    <citation type="journal article" date="2006" name="Science">
        <title>Phytophthora genome sequences uncover evolutionary origins and mechanisms of pathogenesis.</title>
        <authorList>
            <person name="Tyler B.M."/>
            <person name="Tripathy S."/>
            <person name="Zhang X."/>
            <person name="Dehal P."/>
            <person name="Jiang R.H."/>
            <person name="Aerts A."/>
            <person name="Arredondo F.D."/>
            <person name="Baxter L."/>
            <person name="Bensasson D."/>
            <person name="Beynon J.L."/>
            <person name="Chapman J."/>
            <person name="Damasceno C.M."/>
            <person name="Dorrance A.E."/>
            <person name="Dou D."/>
            <person name="Dickerman A.W."/>
            <person name="Dubchak I.L."/>
            <person name="Garbelotto M."/>
            <person name="Gijzen M."/>
            <person name="Gordon S.G."/>
            <person name="Govers F."/>
            <person name="Grunwald N.J."/>
            <person name="Huang W."/>
            <person name="Ivors K.L."/>
            <person name="Jones R.W."/>
            <person name="Kamoun S."/>
            <person name="Krampis K."/>
            <person name="Lamour K.H."/>
            <person name="Lee M.K."/>
            <person name="McDonald W.H."/>
            <person name="Medina M."/>
            <person name="Meijer H.J."/>
            <person name="Nordberg E.K."/>
            <person name="Maclean D.J."/>
            <person name="Ospina-Giraldo M.D."/>
            <person name="Morris P.F."/>
            <person name="Phuntumart V."/>
            <person name="Putnam N.H."/>
            <person name="Rash S."/>
            <person name="Rose J.K."/>
            <person name="Sakihama Y."/>
            <person name="Salamov A.A."/>
            <person name="Savidor A."/>
            <person name="Scheuring C.F."/>
            <person name="Smith B.M."/>
            <person name="Sobral B.W."/>
            <person name="Terry A."/>
            <person name="Torto-Alalibo T.A."/>
            <person name="Win J."/>
            <person name="Xu Z."/>
            <person name="Zhang H."/>
            <person name="Grigoriev I.V."/>
            <person name="Rokhsar D.S."/>
            <person name="Boore J.L."/>
        </authorList>
    </citation>
    <scope>NUCLEOTIDE SEQUENCE [LARGE SCALE GENOMIC DNA]</scope>
    <source>
        <strain evidence="2 3">P6497</strain>
    </source>
</reference>
<dbReference type="EMBL" id="JH159151">
    <property type="protein sequence ID" value="EGZ27078.1"/>
    <property type="molecule type" value="Genomic_DNA"/>
</dbReference>
<dbReference type="GeneID" id="20654438"/>
<dbReference type="OMA" id="DDIAVHC"/>
<protein>
    <submittedName>
        <fullName evidence="2">Uncharacterized protein</fullName>
    </submittedName>
</protein>
<gene>
    <name evidence="2" type="ORF">PHYSODRAFT_474101</name>
</gene>
<accession>G4YI67</accession>
<keyword evidence="3" id="KW-1185">Reference proteome</keyword>
<feature type="non-terminal residue" evidence="2">
    <location>
        <position position="1"/>
    </location>
</feature>
<evidence type="ECO:0000256" key="1">
    <source>
        <dbReference type="SAM" id="MobiDB-lite"/>
    </source>
</evidence>
<evidence type="ECO:0000313" key="3">
    <source>
        <dbReference type="Proteomes" id="UP000002640"/>
    </source>
</evidence>
<sequence>LKVVEDIAVHCGADPDFGVDKSGLALRTRSSTLVMNCKRDQCRSMRKSGTVEQYQERDRLLLDILTQTKDWEEKVAAENRIKDAKQQAIESSGALMRLQKRPGSAQKGKVTKRERLAAVMEALIKRLQTAGDEDSGKYAYKAQRLAFEEDQANKQRQHEAGEAERR</sequence>
<evidence type="ECO:0000313" key="2">
    <source>
        <dbReference type="EMBL" id="EGZ27078.1"/>
    </source>
</evidence>
<feature type="region of interest" description="Disordered" evidence="1">
    <location>
        <begin position="92"/>
        <end position="111"/>
    </location>
</feature>
<organism evidence="2 3">
    <name type="scientific">Phytophthora sojae (strain P6497)</name>
    <name type="common">Soybean stem and root rot agent</name>
    <name type="synonym">Phytophthora megasperma f. sp. glycines</name>
    <dbReference type="NCBI Taxonomy" id="1094619"/>
    <lineage>
        <taxon>Eukaryota</taxon>
        <taxon>Sar</taxon>
        <taxon>Stramenopiles</taxon>
        <taxon>Oomycota</taxon>
        <taxon>Peronosporomycetes</taxon>
        <taxon>Peronosporales</taxon>
        <taxon>Peronosporaceae</taxon>
        <taxon>Phytophthora</taxon>
    </lineage>
</organism>
<proteinExistence type="predicted"/>
<dbReference type="AlphaFoldDB" id="G4YI67"/>